<dbReference type="EMBL" id="LSFI01000003">
    <property type="protein sequence ID" value="OAG28586.1"/>
    <property type="molecule type" value="Genomic_DNA"/>
</dbReference>
<dbReference type="GO" id="GO:0044780">
    <property type="term" value="P:bacterial-type flagellum assembly"/>
    <property type="evidence" value="ECO:0007669"/>
    <property type="project" value="InterPro"/>
</dbReference>
<dbReference type="SUPFAM" id="SSF140566">
    <property type="entry name" value="FlgN-like"/>
    <property type="match status" value="1"/>
</dbReference>
<reference evidence="1 2" key="1">
    <citation type="submission" date="2016-02" db="EMBL/GenBank/DDBJ databases">
        <title>Draft genome sequence of Thermodesulfatator sp. S606.</title>
        <authorList>
            <person name="Lai Q."/>
            <person name="Cao J."/>
            <person name="Dupont S."/>
            <person name="Shao Z."/>
            <person name="Jebbar M."/>
            <person name="Alain K."/>
        </authorList>
    </citation>
    <scope>NUCLEOTIDE SEQUENCE [LARGE SCALE GENOMIC DNA]</scope>
    <source>
        <strain evidence="1 2">S606</strain>
    </source>
</reference>
<dbReference type="Proteomes" id="UP000076964">
    <property type="component" value="Unassembled WGS sequence"/>
</dbReference>
<protein>
    <recommendedName>
        <fullName evidence="3">Flagellar biosynthesis protein FlgN</fullName>
    </recommendedName>
</protein>
<dbReference type="STRING" id="1795632.TH606_01110"/>
<evidence type="ECO:0000313" key="2">
    <source>
        <dbReference type="Proteomes" id="UP000076964"/>
    </source>
</evidence>
<sequence>MRNPWQRLAEILEEERKAIVSGNIEKLLDCLKEKETLLKDPSLKKAPLSRELREEITRLSEHNQMLLKAGLAFIEEAYRFLGKHFAPKGVYTAKGKAENIKGAQLLSVEV</sequence>
<dbReference type="OrthoDB" id="9799228at2"/>
<name>A0A177EA21_9BACT</name>
<organism evidence="1 2">
    <name type="scientific">Thermodesulfatator autotrophicus</name>
    <dbReference type="NCBI Taxonomy" id="1795632"/>
    <lineage>
        <taxon>Bacteria</taxon>
        <taxon>Pseudomonadati</taxon>
        <taxon>Thermodesulfobacteriota</taxon>
        <taxon>Thermodesulfobacteria</taxon>
        <taxon>Thermodesulfobacteriales</taxon>
        <taxon>Thermodesulfatatoraceae</taxon>
        <taxon>Thermodesulfatator</taxon>
    </lineage>
</organism>
<dbReference type="RefSeq" id="WP_068540743.1">
    <property type="nucleotide sequence ID" value="NZ_LSFI01000003.1"/>
</dbReference>
<gene>
    <name evidence="1" type="ORF">TH606_01110</name>
</gene>
<comment type="caution">
    <text evidence="1">The sequence shown here is derived from an EMBL/GenBank/DDBJ whole genome shotgun (WGS) entry which is preliminary data.</text>
</comment>
<evidence type="ECO:0008006" key="3">
    <source>
        <dbReference type="Google" id="ProtNLM"/>
    </source>
</evidence>
<evidence type="ECO:0000313" key="1">
    <source>
        <dbReference type="EMBL" id="OAG28586.1"/>
    </source>
</evidence>
<proteinExistence type="predicted"/>
<accession>A0A177EA21</accession>
<keyword evidence="2" id="KW-1185">Reference proteome</keyword>
<dbReference type="AlphaFoldDB" id="A0A177EA21"/>
<dbReference type="InterPro" id="IPR036679">
    <property type="entry name" value="FlgN-like_sf"/>
</dbReference>